<dbReference type="GO" id="GO:0000155">
    <property type="term" value="F:phosphorelay sensor kinase activity"/>
    <property type="evidence" value="ECO:0007669"/>
    <property type="project" value="TreeGrafter"/>
</dbReference>
<evidence type="ECO:0000256" key="2">
    <source>
        <dbReference type="SAM" id="Coils"/>
    </source>
</evidence>
<feature type="coiled-coil region" evidence="2">
    <location>
        <begin position="790"/>
        <end position="865"/>
    </location>
</feature>
<gene>
    <name evidence="6" type="ORF">GM921_08865</name>
</gene>
<evidence type="ECO:0000256" key="4">
    <source>
        <dbReference type="SAM" id="SignalP"/>
    </source>
</evidence>
<sequence length="967" mass="110376">MKNKSFKYLLVFLAFLLSTTSLLASDIQSIGVPYVQNYPKSSYLSGNQNWSIAKDKNGLMYFGNAEGLLTYDGKYWQQYKMPNRQIVRAVATDANGMIYTGSFGEFGYWSYQNKHLTYTSLVNLIPKPNKITDEIWKIYVVGKKIIFQSFSTIYSYENKKISVIKAPSAFLFLHQVGSHLFAEVLGKGLFELQGKNLVPLVGSETLLKTGILSILPYKNNSFIIGTSKNGLFIYDGQTISPMVSAANSFLKTYQLNNGVKILNKYYAYGTILNGLIIIDEDGNVVQRINKSSGLQNNTILSLYADNEQNLWAGLDNGIDRIELNSPLYFYFDKAGQFGTVYSSLIVKNKIYLGTNQGLFASPWLPENGNLFNSFDFKLIPNSQGQVWELNEIDGQLICGHNDGTFNIVGDRMERISSISGGWTIKKLNSNPNFLIQGTYNGLVIFAKDAAGNWKFSHKILGFDAPSRYVEQDTKGDIWISHAYKGLYKLTLSADLKRATNIKYYDEKNGLPGNYNINIFNVENKIIFSSDSGFLVYDEISNRFTKYDVLNKNLGSFYSSNKIINAGLKKYWFINHGKMSLVNLSEPGKILIDSNRFSILDGRMVQYYENISQISSKIYLISVDDGFVIYNTTNAENKQEKLKLPSVLIRKIEDITDTYSTITENGSSGETIEIPFSRNNIRISFSLPYYRQSKIKFQYYLEGYSKQWSDWSSATQKDFTNLSRGTYTFKVRAKINEETISDTTVFEFTVLPPWYGSNWAIVFYALVGVVTLIAGKRIYEAKLNRDQQSISQKLQLEKEEFLKKEAEATEKQIIKIQTEKLQAELAGKNRELANSAMSLVYKNELLQKLSEEMTKLKDENGKKLSEDQLRKIQKVIDDGMNDERDWNLFESSFNEAHESFFKKLKANHPDLVPNDLKLCAYLHMNMSSKEMASLLNISLRGVEIRRYRLRKKLEVPHDKNLTEFLMEL</sequence>
<dbReference type="AlphaFoldDB" id="A0A923E019"/>
<evidence type="ECO:0000313" key="7">
    <source>
        <dbReference type="Proteomes" id="UP000601055"/>
    </source>
</evidence>
<dbReference type="SUPFAM" id="SSF46894">
    <property type="entry name" value="C-terminal effector domain of the bipartite response regulators"/>
    <property type="match status" value="1"/>
</dbReference>
<evidence type="ECO:0000256" key="3">
    <source>
        <dbReference type="SAM" id="Phobius"/>
    </source>
</evidence>
<organism evidence="6 7">
    <name type="scientific">Pedobacter planticolens</name>
    <dbReference type="NCBI Taxonomy" id="2679964"/>
    <lineage>
        <taxon>Bacteria</taxon>
        <taxon>Pseudomonadati</taxon>
        <taxon>Bacteroidota</taxon>
        <taxon>Sphingobacteriia</taxon>
        <taxon>Sphingobacteriales</taxon>
        <taxon>Sphingobacteriaceae</taxon>
        <taxon>Pedobacter</taxon>
    </lineage>
</organism>
<dbReference type="CDD" id="cd00063">
    <property type="entry name" value="FN3"/>
    <property type="match status" value="1"/>
</dbReference>
<evidence type="ECO:0000256" key="1">
    <source>
        <dbReference type="ARBA" id="ARBA00022553"/>
    </source>
</evidence>
<dbReference type="Gene3D" id="2.130.10.10">
    <property type="entry name" value="YVTN repeat-like/Quinoprotein amine dehydrogenase"/>
    <property type="match status" value="2"/>
</dbReference>
<keyword evidence="3" id="KW-1133">Transmembrane helix</keyword>
<dbReference type="Proteomes" id="UP000601055">
    <property type="component" value="Unassembled WGS sequence"/>
</dbReference>
<reference evidence="6" key="1">
    <citation type="submission" date="2019-11" db="EMBL/GenBank/DDBJ databases">
        <title>Description of Pedobacter sp. LMG 31464T.</title>
        <authorList>
            <person name="Carlier A."/>
            <person name="Qi S."/>
            <person name="Vandamme P."/>
        </authorList>
    </citation>
    <scope>NUCLEOTIDE SEQUENCE</scope>
    <source>
        <strain evidence="6">LMG 31464</strain>
    </source>
</reference>
<dbReference type="GO" id="GO:0003677">
    <property type="term" value="F:DNA binding"/>
    <property type="evidence" value="ECO:0007669"/>
    <property type="project" value="InterPro"/>
</dbReference>
<dbReference type="PANTHER" id="PTHR43547">
    <property type="entry name" value="TWO-COMPONENT HISTIDINE KINASE"/>
    <property type="match status" value="1"/>
</dbReference>
<dbReference type="InterPro" id="IPR003961">
    <property type="entry name" value="FN3_dom"/>
</dbReference>
<dbReference type="GO" id="GO:0006355">
    <property type="term" value="P:regulation of DNA-templated transcription"/>
    <property type="evidence" value="ECO:0007669"/>
    <property type="project" value="InterPro"/>
</dbReference>
<dbReference type="InterPro" id="IPR036388">
    <property type="entry name" value="WH-like_DNA-bd_sf"/>
</dbReference>
<dbReference type="EMBL" id="WNXD01000002">
    <property type="protein sequence ID" value="MBB2145593.1"/>
    <property type="molecule type" value="Genomic_DNA"/>
</dbReference>
<dbReference type="InterPro" id="IPR016032">
    <property type="entry name" value="Sig_transdc_resp-reg_C-effctor"/>
</dbReference>
<keyword evidence="3" id="KW-0812">Transmembrane</keyword>
<dbReference type="Gene3D" id="1.10.10.10">
    <property type="entry name" value="Winged helix-like DNA-binding domain superfamily/Winged helix DNA-binding domain"/>
    <property type="match status" value="1"/>
</dbReference>
<dbReference type="InterPro" id="IPR011123">
    <property type="entry name" value="Y_Y_Y"/>
</dbReference>
<keyword evidence="4" id="KW-0732">Signal</keyword>
<keyword evidence="3" id="KW-0472">Membrane</keyword>
<keyword evidence="7" id="KW-1185">Reference proteome</keyword>
<feature type="signal peptide" evidence="4">
    <location>
        <begin position="1"/>
        <end position="24"/>
    </location>
</feature>
<evidence type="ECO:0000313" key="6">
    <source>
        <dbReference type="EMBL" id="MBB2145593.1"/>
    </source>
</evidence>
<keyword evidence="2" id="KW-0175">Coiled coil</keyword>
<keyword evidence="1" id="KW-0597">Phosphoprotein</keyword>
<feature type="domain" description="Two component regulator three Y" evidence="5">
    <location>
        <begin position="688"/>
        <end position="750"/>
    </location>
</feature>
<feature type="transmembrane region" description="Helical" evidence="3">
    <location>
        <begin position="753"/>
        <end position="774"/>
    </location>
</feature>
<protein>
    <submittedName>
        <fullName evidence="6">Transcriptional regulator</fullName>
    </submittedName>
</protein>
<dbReference type="Gene3D" id="2.60.40.10">
    <property type="entry name" value="Immunoglobulins"/>
    <property type="match status" value="1"/>
</dbReference>
<proteinExistence type="predicted"/>
<comment type="caution">
    <text evidence="6">The sequence shown here is derived from an EMBL/GenBank/DDBJ whole genome shotgun (WGS) entry which is preliminary data.</text>
</comment>
<dbReference type="InterPro" id="IPR013783">
    <property type="entry name" value="Ig-like_fold"/>
</dbReference>
<name>A0A923E019_9SPHI</name>
<dbReference type="RefSeq" id="WP_182922293.1">
    <property type="nucleotide sequence ID" value="NZ_WNXD01000002.1"/>
</dbReference>
<accession>A0A923E019</accession>
<dbReference type="InterPro" id="IPR015943">
    <property type="entry name" value="WD40/YVTN_repeat-like_dom_sf"/>
</dbReference>
<evidence type="ECO:0000259" key="5">
    <source>
        <dbReference type="Pfam" id="PF07495"/>
    </source>
</evidence>
<dbReference type="PANTHER" id="PTHR43547:SF2">
    <property type="entry name" value="HYBRID SIGNAL TRANSDUCTION HISTIDINE KINASE C"/>
    <property type="match status" value="1"/>
</dbReference>
<dbReference type="Pfam" id="PF07495">
    <property type="entry name" value="Y_Y_Y"/>
    <property type="match status" value="1"/>
</dbReference>
<feature type="chain" id="PRO_5037081302" evidence="4">
    <location>
        <begin position="25"/>
        <end position="967"/>
    </location>
</feature>